<proteinExistence type="inferred from homology"/>
<keyword evidence="4" id="KW-0378">Hydrolase</keyword>
<dbReference type="CDD" id="cd01286">
    <property type="entry name" value="deoxycytidylate_deaminase"/>
    <property type="match status" value="1"/>
</dbReference>
<evidence type="ECO:0000256" key="3">
    <source>
        <dbReference type="ARBA" id="ARBA00022723"/>
    </source>
</evidence>
<dbReference type="PROSITE" id="PS51747">
    <property type="entry name" value="CYT_DCMP_DEAMINASES_2"/>
    <property type="match status" value="1"/>
</dbReference>
<dbReference type="GO" id="GO:0008270">
    <property type="term" value="F:zinc ion binding"/>
    <property type="evidence" value="ECO:0007669"/>
    <property type="project" value="InterPro"/>
</dbReference>
<dbReference type="Gene3D" id="3.40.140.10">
    <property type="entry name" value="Cytidine Deaminase, domain 2"/>
    <property type="match status" value="1"/>
</dbReference>
<dbReference type="GO" id="GO:0004132">
    <property type="term" value="F:dCMP deaminase activity"/>
    <property type="evidence" value="ECO:0007669"/>
    <property type="project" value="TreeGrafter"/>
</dbReference>
<dbReference type="InterPro" id="IPR015517">
    <property type="entry name" value="dCMP_deaminase-rel"/>
</dbReference>
<dbReference type="Pfam" id="PF00383">
    <property type="entry name" value="dCMP_cyt_deam_1"/>
    <property type="match status" value="1"/>
</dbReference>
<protein>
    <recommendedName>
        <fullName evidence="6">CMP/dCMP-type deaminase domain-containing protein</fullName>
    </recommendedName>
</protein>
<feature type="domain" description="CMP/dCMP-type deaminase" evidence="6">
    <location>
        <begin position="35"/>
        <end position="165"/>
    </location>
</feature>
<dbReference type="InterPro" id="IPR016192">
    <property type="entry name" value="APOBEC/CMP_deaminase_Zn-bd"/>
</dbReference>
<comment type="similarity">
    <text evidence="2">Belongs to the cytidine and deoxycytidylate deaminase family.</text>
</comment>
<dbReference type="EMBL" id="MN739058">
    <property type="protein sequence ID" value="QHS86518.1"/>
    <property type="molecule type" value="Genomic_DNA"/>
</dbReference>
<organism evidence="7">
    <name type="scientific">viral metagenome</name>
    <dbReference type="NCBI Taxonomy" id="1070528"/>
    <lineage>
        <taxon>unclassified sequences</taxon>
        <taxon>metagenomes</taxon>
        <taxon>organismal metagenomes</taxon>
    </lineage>
</organism>
<evidence type="ECO:0000259" key="6">
    <source>
        <dbReference type="PROSITE" id="PS51747"/>
    </source>
</evidence>
<dbReference type="InterPro" id="IPR016193">
    <property type="entry name" value="Cytidine_deaminase-like"/>
</dbReference>
<keyword evidence="3" id="KW-0479">Metal-binding</keyword>
<evidence type="ECO:0000256" key="4">
    <source>
        <dbReference type="ARBA" id="ARBA00022801"/>
    </source>
</evidence>
<name>A0A6C0B4U7_9ZZZZ</name>
<dbReference type="AlphaFoldDB" id="A0A6C0B4U7"/>
<dbReference type="PANTHER" id="PTHR11086">
    <property type="entry name" value="DEOXYCYTIDYLATE DEAMINASE-RELATED"/>
    <property type="match status" value="1"/>
</dbReference>
<evidence type="ECO:0000256" key="2">
    <source>
        <dbReference type="ARBA" id="ARBA00006576"/>
    </source>
</evidence>
<sequence length="165" mass="18415">MDISGNTMPVIPEIISDSNNKKFLHNIISSNDRLDWDTYFTAITLLASKRSSCSRLNVGCVIVKNNRIITTGYNGFLKGCPHKSKVVNGHEQFTIHAEQNALCDAADRGVSVSNGTAYITHFPCLNCFKLLIASGISKIKYFNDYKNNQLVNIMAIENNIRLMKL</sequence>
<dbReference type="PROSITE" id="PS00903">
    <property type="entry name" value="CYT_DCMP_DEAMINASES_1"/>
    <property type="match status" value="1"/>
</dbReference>
<dbReference type="PANTHER" id="PTHR11086:SF18">
    <property type="entry name" value="DEOXYCYTIDYLATE DEAMINASE"/>
    <property type="match status" value="1"/>
</dbReference>
<evidence type="ECO:0000256" key="1">
    <source>
        <dbReference type="ARBA" id="ARBA00001947"/>
    </source>
</evidence>
<evidence type="ECO:0000313" key="7">
    <source>
        <dbReference type="EMBL" id="QHS86518.1"/>
    </source>
</evidence>
<evidence type="ECO:0000256" key="5">
    <source>
        <dbReference type="ARBA" id="ARBA00022833"/>
    </source>
</evidence>
<dbReference type="SUPFAM" id="SSF53927">
    <property type="entry name" value="Cytidine deaminase-like"/>
    <property type="match status" value="1"/>
</dbReference>
<reference evidence="7" key="1">
    <citation type="journal article" date="2020" name="Nature">
        <title>Giant virus diversity and host interactions through global metagenomics.</title>
        <authorList>
            <person name="Schulz F."/>
            <person name="Roux S."/>
            <person name="Paez-Espino D."/>
            <person name="Jungbluth S."/>
            <person name="Walsh D.A."/>
            <person name="Denef V.J."/>
            <person name="McMahon K.D."/>
            <person name="Konstantinidis K.T."/>
            <person name="Eloe-Fadrosh E.A."/>
            <person name="Kyrpides N.C."/>
            <person name="Woyke T."/>
        </authorList>
    </citation>
    <scope>NUCLEOTIDE SEQUENCE</scope>
    <source>
        <strain evidence="7">GVMAG-M-3300009422-16</strain>
    </source>
</reference>
<keyword evidence="5" id="KW-0862">Zinc</keyword>
<dbReference type="GO" id="GO:0005737">
    <property type="term" value="C:cytoplasm"/>
    <property type="evidence" value="ECO:0007669"/>
    <property type="project" value="TreeGrafter"/>
</dbReference>
<comment type="cofactor">
    <cofactor evidence="1">
        <name>Zn(2+)</name>
        <dbReference type="ChEBI" id="CHEBI:29105"/>
    </cofactor>
</comment>
<accession>A0A6C0B4U7</accession>
<dbReference type="InterPro" id="IPR035105">
    <property type="entry name" value="Deoxycytidylate_deaminase_dom"/>
</dbReference>
<dbReference type="InterPro" id="IPR002125">
    <property type="entry name" value="CMP_dCMP_dom"/>
</dbReference>